<evidence type="ECO:0008006" key="5">
    <source>
        <dbReference type="Google" id="ProtNLM"/>
    </source>
</evidence>
<name>A0ABQ8P4K9_9CRYT</name>
<proteinExistence type="predicted"/>
<gene>
    <name evidence="3" type="ORF">OJ252_2770</name>
</gene>
<dbReference type="EMBL" id="JAPCXB010000116">
    <property type="protein sequence ID" value="KAJ1607709.1"/>
    <property type="molecule type" value="Genomic_DNA"/>
</dbReference>
<evidence type="ECO:0000256" key="2">
    <source>
        <dbReference type="SAM" id="SignalP"/>
    </source>
</evidence>
<feature type="compositionally biased region" description="Basic and acidic residues" evidence="1">
    <location>
        <begin position="87"/>
        <end position="130"/>
    </location>
</feature>
<organism evidence="3 4">
    <name type="scientific">Cryptosporidium canis</name>
    <dbReference type="NCBI Taxonomy" id="195482"/>
    <lineage>
        <taxon>Eukaryota</taxon>
        <taxon>Sar</taxon>
        <taxon>Alveolata</taxon>
        <taxon>Apicomplexa</taxon>
        <taxon>Conoidasida</taxon>
        <taxon>Coccidia</taxon>
        <taxon>Eucoccidiorida</taxon>
        <taxon>Eimeriorina</taxon>
        <taxon>Cryptosporidiidae</taxon>
        <taxon>Cryptosporidium</taxon>
    </lineage>
</organism>
<evidence type="ECO:0000313" key="4">
    <source>
        <dbReference type="Proteomes" id="UP001071777"/>
    </source>
</evidence>
<comment type="caution">
    <text evidence="3">The sequence shown here is derived from an EMBL/GenBank/DDBJ whole genome shotgun (WGS) entry which is preliminary data.</text>
</comment>
<keyword evidence="2" id="KW-0732">Signal</keyword>
<protein>
    <recommendedName>
        <fullName evidence="5">Signal peptide-containing protein</fullName>
    </recommendedName>
</protein>
<accession>A0ABQ8P4K9</accession>
<feature type="signal peptide" evidence="2">
    <location>
        <begin position="1"/>
        <end position="31"/>
    </location>
</feature>
<feature type="region of interest" description="Disordered" evidence="1">
    <location>
        <begin position="32"/>
        <end position="145"/>
    </location>
</feature>
<evidence type="ECO:0000313" key="3">
    <source>
        <dbReference type="EMBL" id="KAJ1607709.1"/>
    </source>
</evidence>
<reference evidence="3" key="1">
    <citation type="submission" date="2022-10" db="EMBL/GenBank/DDBJ databases">
        <title>Adaptive evolution leads to modifications in subtelomeric GC content in a zoonotic Cryptosporidium species.</title>
        <authorList>
            <person name="Li J."/>
            <person name="Feng Y."/>
            <person name="Xiao L."/>
        </authorList>
    </citation>
    <scope>NUCLEOTIDE SEQUENCE</scope>
    <source>
        <strain evidence="3">25894</strain>
    </source>
</reference>
<keyword evidence="4" id="KW-1185">Reference proteome</keyword>
<sequence length="198" mass="21785">MDFLKRASWILLVILWTNWIEELLIVHAADARPGNKSSLRKKSGLTPQGTSKVSSESSKRESNSAGEEAINSQSGGDLQQPAVSEGGAKEEVLLLKVRERQEPEDRDRSPDQLHHQEGHRGKHREDRQGELETEPGGSQLGPRLRDALRDDHPAILCDGELYGVVPELGFEGRPKEPNSGPKTIRLLHGEQGPAGCIL</sequence>
<dbReference type="Proteomes" id="UP001071777">
    <property type="component" value="Unassembled WGS sequence"/>
</dbReference>
<evidence type="ECO:0000256" key="1">
    <source>
        <dbReference type="SAM" id="MobiDB-lite"/>
    </source>
</evidence>
<feature type="chain" id="PRO_5046890751" description="Signal peptide-containing protein" evidence="2">
    <location>
        <begin position="32"/>
        <end position="198"/>
    </location>
</feature>